<evidence type="ECO:0000313" key="2">
    <source>
        <dbReference type="Proteomes" id="UP000007819"/>
    </source>
</evidence>
<proteinExistence type="predicted"/>
<organism evidence="1 2">
    <name type="scientific">Acyrthosiphon pisum</name>
    <name type="common">Pea aphid</name>
    <dbReference type="NCBI Taxonomy" id="7029"/>
    <lineage>
        <taxon>Eukaryota</taxon>
        <taxon>Metazoa</taxon>
        <taxon>Ecdysozoa</taxon>
        <taxon>Arthropoda</taxon>
        <taxon>Hexapoda</taxon>
        <taxon>Insecta</taxon>
        <taxon>Pterygota</taxon>
        <taxon>Neoptera</taxon>
        <taxon>Paraneoptera</taxon>
        <taxon>Hemiptera</taxon>
        <taxon>Sternorrhyncha</taxon>
        <taxon>Aphidomorpha</taxon>
        <taxon>Aphidoidea</taxon>
        <taxon>Aphididae</taxon>
        <taxon>Macrosiphini</taxon>
        <taxon>Acyrthosiphon</taxon>
    </lineage>
</organism>
<dbReference type="EnsemblMetazoa" id="XM_016801740.2">
    <property type="protein sequence ID" value="XP_016657229.1"/>
    <property type="gene ID" value="LOC100574058"/>
</dbReference>
<dbReference type="EnsemblMetazoa" id="XM_016801739.2">
    <property type="protein sequence ID" value="XP_016657228.1"/>
    <property type="gene ID" value="LOC100574058"/>
</dbReference>
<dbReference type="RefSeq" id="XP_016657229.1">
    <property type="nucleotide sequence ID" value="XM_016801740.1"/>
</dbReference>
<dbReference type="GeneID" id="100574058"/>
<reference evidence="2" key="1">
    <citation type="submission" date="2010-06" db="EMBL/GenBank/DDBJ databases">
        <authorList>
            <person name="Jiang H."/>
            <person name="Abraham K."/>
            <person name="Ali S."/>
            <person name="Alsbrooks S.L."/>
            <person name="Anim B.N."/>
            <person name="Anosike U.S."/>
            <person name="Attaway T."/>
            <person name="Bandaranaike D.P."/>
            <person name="Battles P.K."/>
            <person name="Bell S.N."/>
            <person name="Bell A.V."/>
            <person name="Beltran B."/>
            <person name="Bickham C."/>
            <person name="Bustamante Y."/>
            <person name="Caleb T."/>
            <person name="Canada A."/>
            <person name="Cardenas V."/>
            <person name="Carter K."/>
            <person name="Chacko J."/>
            <person name="Chandrabose M.N."/>
            <person name="Chavez D."/>
            <person name="Chavez A."/>
            <person name="Chen L."/>
            <person name="Chu H.-S."/>
            <person name="Claassen K.J."/>
            <person name="Cockrell R."/>
            <person name="Collins M."/>
            <person name="Cooper J.A."/>
            <person name="Cree A."/>
            <person name="Curry S.M."/>
            <person name="Da Y."/>
            <person name="Dao M.D."/>
            <person name="Das B."/>
            <person name="Davila M.-L."/>
            <person name="Davy-Carroll L."/>
            <person name="Denson S."/>
            <person name="Dinh H."/>
            <person name="Ebong V.E."/>
            <person name="Edwards J.R."/>
            <person name="Egan A."/>
            <person name="El-Daye J."/>
            <person name="Escobedo L."/>
            <person name="Fernandez S."/>
            <person name="Fernando P.R."/>
            <person name="Flagg N."/>
            <person name="Forbes L.D."/>
            <person name="Fowler R.G."/>
            <person name="Fu Q."/>
            <person name="Gabisi R.A."/>
            <person name="Ganer J."/>
            <person name="Garbino Pronczuk A."/>
            <person name="Garcia R.M."/>
            <person name="Garner T."/>
            <person name="Garrett T.E."/>
            <person name="Gonzalez D.A."/>
            <person name="Hamid H."/>
            <person name="Hawkins E.S."/>
            <person name="Hirani K."/>
            <person name="Hogues M.E."/>
            <person name="Hollins B."/>
            <person name="Hsiao C.-H."/>
            <person name="Jabil R."/>
            <person name="James M.L."/>
            <person name="Jhangiani S.N."/>
            <person name="Johnson B."/>
            <person name="Johnson Q."/>
            <person name="Joshi V."/>
            <person name="Kalu J.B."/>
            <person name="Kam C."/>
            <person name="Kashfia A."/>
            <person name="Keebler J."/>
            <person name="Kisamo H."/>
            <person name="Kovar C.L."/>
            <person name="Lago L.A."/>
            <person name="Lai C.-Y."/>
            <person name="Laidlaw J."/>
            <person name="Lara F."/>
            <person name="Le T.-K."/>
            <person name="Lee S.L."/>
            <person name="Legall F.H."/>
            <person name="Lemon S.J."/>
            <person name="Lewis L.R."/>
            <person name="Li B."/>
            <person name="Liu Y."/>
            <person name="Liu Y.-S."/>
            <person name="Lopez J."/>
            <person name="Lozado R.J."/>
            <person name="Lu J."/>
            <person name="Madu R.C."/>
            <person name="Maheshwari M."/>
            <person name="Maheshwari R."/>
            <person name="Malloy K."/>
            <person name="Martinez E."/>
            <person name="Mathew T."/>
            <person name="Mercado I.C."/>
            <person name="Mercado C."/>
            <person name="Meyer B."/>
            <person name="Montgomery K."/>
            <person name="Morgan M.B."/>
            <person name="Munidasa M."/>
            <person name="Nazareth L.V."/>
            <person name="Nelson J."/>
            <person name="Ng B.M."/>
            <person name="Nguyen N.B."/>
            <person name="Nguyen P.Q."/>
            <person name="Nguyen T."/>
            <person name="Obregon M."/>
            <person name="Okwuonu G.O."/>
            <person name="Onwere C.G."/>
            <person name="Orozco G."/>
            <person name="Parra A."/>
            <person name="Patel S."/>
            <person name="Patil S."/>
            <person name="Perez A."/>
            <person name="Perez Y."/>
            <person name="Pham C."/>
            <person name="Primus E.L."/>
            <person name="Pu L.-L."/>
            <person name="Puazo M."/>
            <person name="Qin X."/>
            <person name="Quiroz J.B."/>
            <person name="Reese J."/>
            <person name="Richards S."/>
            <person name="Rives C.M."/>
            <person name="Robberts R."/>
            <person name="Ruiz S.J."/>
            <person name="Ruiz M.J."/>
            <person name="Santibanez J."/>
            <person name="Schneider B.W."/>
            <person name="Sisson I."/>
            <person name="Smith M."/>
            <person name="Sodergren E."/>
            <person name="Song X.-Z."/>
            <person name="Song B.B."/>
            <person name="Summersgill H."/>
            <person name="Thelus R."/>
            <person name="Thornton R.D."/>
            <person name="Trejos Z.Y."/>
            <person name="Usmani K."/>
            <person name="Vattathil S."/>
            <person name="Villasana D."/>
            <person name="Walker D.L."/>
            <person name="Wang S."/>
            <person name="Wang K."/>
            <person name="White C.S."/>
            <person name="Williams A.C."/>
            <person name="Williamson J."/>
            <person name="Wilson K."/>
            <person name="Woghiren I.O."/>
            <person name="Woodworth J.R."/>
            <person name="Worley K.C."/>
            <person name="Wright R.A."/>
            <person name="Wu W."/>
            <person name="Young L."/>
            <person name="Zhang L."/>
            <person name="Zhang J."/>
            <person name="Zhu Y."/>
            <person name="Muzny D.M."/>
            <person name="Weinstock G."/>
            <person name="Gibbs R.A."/>
        </authorList>
    </citation>
    <scope>NUCLEOTIDE SEQUENCE [LARGE SCALE GENOMIC DNA]</scope>
    <source>
        <strain evidence="2">LSR1</strain>
    </source>
</reference>
<dbReference type="RefSeq" id="XP_003242241.1">
    <property type="nucleotide sequence ID" value="XM_003242193.3"/>
</dbReference>
<sequence length="117" mass="13713">MTLFVRSRYDHLTQVPTTKFCEDGGDANSNNTCDLGKCNFFKYNSDYRYRNTGYFANRTLRAEIIANKSKFLDLYTRIYTKYSRDQHKQWSEVYTHPGESEYCKGPTTCRDATESVP</sequence>
<dbReference type="EnsemblMetazoa" id="XM_003242193.4">
    <property type="protein sequence ID" value="XP_003242241.1"/>
    <property type="gene ID" value="LOC100574058"/>
</dbReference>
<dbReference type="AlphaFoldDB" id="A0A8R2NPN2"/>
<dbReference type="EnsemblMetazoa" id="XM_029486723.1">
    <property type="protein sequence ID" value="XP_029342583.1"/>
    <property type="gene ID" value="LOC100574058"/>
</dbReference>
<reference evidence="1" key="2">
    <citation type="submission" date="2022-06" db="UniProtKB">
        <authorList>
            <consortium name="EnsemblMetazoa"/>
        </authorList>
    </citation>
    <scope>IDENTIFICATION</scope>
</reference>
<dbReference type="RefSeq" id="XP_016657228.1">
    <property type="nucleotide sequence ID" value="XM_016801739.1"/>
</dbReference>
<name>A0A8R2NPN2_ACYPI</name>
<keyword evidence="2" id="KW-1185">Reference proteome</keyword>
<evidence type="ECO:0000313" key="1">
    <source>
        <dbReference type="EnsemblMetazoa" id="XP_029342583.1"/>
    </source>
</evidence>
<dbReference type="KEGG" id="api:100574058"/>
<protein>
    <submittedName>
        <fullName evidence="1">Uncharacterized protein</fullName>
    </submittedName>
</protein>
<accession>A0A8R2NPN2</accession>
<dbReference type="Proteomes" id="UP000007819">
    <property type="component" value="Chromosome A1"/>
</dbReference>